<dbReference type="RefSeq" id="WP_243323163.1">
    <property type="nucleotide sequence ID" value="NZ_JAKZMM010000003.1"/>
</dbReference>
<reference evidence="1 2" key="1">
    <citation type="submission" date="2022-03" db="EMBL/GenBank/DDBJ databases">
        <title>Parabacteroides sp. nov. isolated from swine feces.</title>
        <authorList>
            <person name="Bak J.E."/>
        </authorList>
    </citation>
    <scope>NUCLEOTIDE SEQUENCE [LARGE SCALE GENOMIC DNA]</scope>
    <source>
        <strain evidence="1 2">AGMB00274</strain>
    </source>
</reference>
<gene>
    <name evidence="1" type="ORF">MUN53_01820</name>
</gene>
<organism evidence="1 2">
    <name type="scientific">Parabacteroides faecalis</name>
    <dbReference type="NCBI Taxonomy" id="2924040"/>
    <lineage>
        <taxon>Bacteria</taxon>
        <taxon>Pseudomonadati</taxon>
        <taxon>Bacteroidota</taxon>
        <taxon>Bacteroidia</taxon>
        <taxon>Bacteroidales</taxon>
        <taxon>Tannerellaceae</taxon>
        <taxon>Parabacteroides</taxon>
    </lineage>
</organism>
<evidence type="ECO:0000313" key="1">
    <source>
        <dbReference type="EMBL" id="MCJ2379365.1"/>
    </source>
</evidence>
<protein>
    <submittedName>
        <fullName evidence="1">Uncharacterized protein</fullName>
    </submittedName>
</protein>
<dbReference type="Pfam" id="PF21857">
    <property type="entry name" value="DUF6913"/>
    <property type="match status" value="1"/>
</dbReference>
<dbReference type="InterPro" id="IPR054207">
    <property type="entry name" value="DUF6913"/>
</dbReference>
<keyword evidence="2" id="KW-1185">Reference proteome</keyword>
<dbReference type="Proteomes" id="UP001165444">
    <property type="component" value="Unassembled WGS sequence"/>
</dbReference>
<evidence type="ECO:0000313" key="2">
    <source>
        <dbReference type="Proteomes" id="UP001165444"/>
    </source>
</evidence>
<dbReference type="EMBL" id="JAKZMM010000003">
    <property type="protein sequence ID" value="MCJ2379365.1"/>
    <property type="molecule type" value="Genomic_DNA"/>
</dbReference>
<proteinExistence type="predicted"/>
<comment type="caution">
    <text evidence="1">The sequence shown here is derived from an EMBL/GenBank/DDBJ whole genome shotgun (WGS) entry which is preliminary data.</text>
</comment>
<accession>A0ABT0BX62</accession>
<name>A0ABT0BX62_9BACT</name>
<sequence length="172" mass="19779">MILSHYFIRKKILSMQVQPAVRQPKALSLEEAERILLVYDYADKEEVEACLAGIKGKQKWLHLIFSETPIPEADMTPEKLVCTRKELNTRGFPPEALVGKVKSLKADLLIDLTTDVCYPLLYMVVQHPAGMKVGVKKPLGEFYDFSLALNSREKISYIWQQIVFYLQSFRTK</sequence>